<dbReference type="OrthoDB" id="10248487at2759"/>
<comment type="similarity">
    <text evidence="1">Belongs to the dynein light chain Tctex-type family.</text>
</comment>
<feature type="region of interest" description="Disordered" evidence="2">
    <location>
        <begin position="1"/>
        <end position="53"/>
    </location>
</feature>
<dbReference type="GO" id="GO:0005868">
    <property type="term" value="C:cytoplasmic dynein complex"/>
    <property type="evidence" value="ECO:0007669"/>
    <property type="project" value="TreeGrafter"/>
</dbReference>
<protein>
    <submittedName>
        <fullName evidence="4">Uncharacterized protein LOC113211813</fullName>
    </submittedName>
</protein>
<organism evidence="3 4">
    <name type="scientific">Frankliniella occidentalis</name>
    <name type="common">Western flower thrips</name>
    <name type="synonym">Euthrips occidentalis</name>
    <dbReference type="NCBI Taxonomy" id="133901"/>
    <lineage>
        <taxon>Eukaryota</taxon>
        <taxon>Metazoa</taxon>
        <taxon>Ecdysozoa</taxon>
        <taxon>Arthropoda</taxon>
        <taxon>Hexapoda</taxon>
        <taxon>Insecta</taxon>
        <taxon>Pterygota</taxon>
        <taxon>Neoptera</taxon>
        <taxon>Paraneoptera</taxon>
        <taxon>Thysanoptera</taxon>
        <taxon>Terebrantia</taxon>
        <taxon>Thripoidea</taxon>
        <taxon>Thripidae</taxon>
        <taxon>Frankliniella</taxon>
    </lineage>
</organism>
<evidence type="ECO:0000313" key="4">
    <source>
        <dbReference type="RefSeq" id="XP_052125731.1"/>
    </source>
</evidence>
<evidence type="ECO:0000256" key="2">
    <source>
        <dbReference type="SAM" id="MobiDB-lite"/>
    </source>
</evidence>
<dbReference type="InterPro" id="IPR005334">
    <property type="entry name" value="Tctex-1-like"/>
</dbReference>
<dbReference type="InterPro" id="IPR038586">
    <property type="entry name" value="Tctex-1-like_sf"/>
</dbReference>
<dbReference type="Pfam" id="PF03645">
    <property type="entry name" value="Tctex-1"/>
    <property type="match status" value="1"/>
</dbReference>
<proteinExistence type="inferred from homology"/>
<reference evidence="4" key="1">
    <citation type="submission" date="2025-08" db="UniProtKB">
        <authorList>
            <consortium name="RefSeq"/>
        </authorList>
    </citation>
    <scope>IDENTIFICATION</scope>
    <source>
        <tissue evidence="4">Whole organism</tissue>
    </source>
</reference>
<dbReference type="PANTHER" id="PTHR21255:SF65">
    <property type="entry name" value="TCTEX1 DOMAIN-CONTAINING PROTEIN 2"/>
    <property type="match status" value="1"/>
</dbReference>
<sequence>MASAGSMLSGRRPRSAVSMPVTAPGTPRTVSRASLASRGSRGSRGTSQTADYGLSPGLQQLIARLVQSKDGGLIAYLSAIPGEPHSANKPPAAVNKLQQKGAVKLRSIMKISKPQVRFEPTYRLDPLRPFRGDRARSLVQQALEVGVAGATYSEQWATDASRILAAYITQCVKGLDTYAPCRYKIGTQVSVMERHSQGVRTELGVLWDPDRDRFIAASVETTTMVAFAVVYAVYWD</sequence>
<dbReference type="GO" id="GO:0007018">
    <property type="term" value="P:microtubule-based movement"/>
    <property type="evidence" value="ECO:0007669"/>
    <property type="project" value="TreeGrafter"/>
</dbReference>
<dbReference type="GO" id="GO:0045505">
    <property type="term" value="F:dynein intermediate chain binding"/>
    <property type="evidence" value="ECO:0007669"/>
    <property type="project" value="TreeGrafter"/>
</dbReference>
<dbReference type="AlphaFoldDB" id="A0A9C6WXN6"/>
<dbReference type="KEGG" id="foc:113211813"/>
<evidence type="ECO:0000256" key="1">
    <source>
        <dbReference type="ARBA" id="ARBA00005361"/>
    </source>
</evidence>
<dbReference type="Proteomes" id="UP000504606">
    <property type="component" value="Unplaced"/>
</dbReference>
<gene>
    <name evidence="4" type="primary">LOC113211813</name>
</gene>
<dbReference type="Gene3D" id="3.30.1140.40">
    <property type="entry name" value="Tctex-1"/>
    <property type="match status" value="1"/>
</dbReference>
<dbReference type="GO" id="GO:0005737">
    <property type="term" value="C:cytoplasm"/>
    <property type="evidence" value="ECO:0007669"/>
    <property type="project" value="TreeGrafter"/>
</dbReference>
<accession>A0A9C6WXN6</accession>
<dbReference type="GeneID" id="113211813"/>
<dbReference type="RefSeq" id="XP_052125731.1">
    <property type="nucleotide sequence ID" value="XM_052269771.1"/>
</dbReference>
<dbReference type="PANTHER" id="PTHR21255">
    <property type="entry name" value="T-COMPLEX-ASSOCIATED-TESTIS-EXPRESSED 1/ DYNEIN LIGHT CHAIN"/>
    <property type="match status" value="1"/>
</dbReference>
<evidence type="ECO:0000313" key="3">
    <source>
        <dbReference type="Proteomes" id="UP000504606"/>
    </source>
</evidence>
<feature type="compositionally biased region" description="Low complexity" evidence="2">
    <location>
        <begin position="31"/>
        <end position="50"/>
    </location>
</feature>
<name>A0A9C6WXN6_FRAOC</name>
<keyword evidence="3" id="KW-1185">Reference proteome</keyword>
<dbReference type="CDD" id="cd21451">
    <property type="entry name" value="DLC-like_TCTEX1D"/>
    <property type="match status" value="1"/>
</dbReference>